<dbReference type="KEGG" id="btn:BTF1_11865"/>
<evidence type="ECO:0000313" key="7">
    <source>
        <dbReference type="EMBL" id="AFQ26568.1"/>
    </source>
</evidence>
<dbReference type="InterPro" id="IPR041492">
    <property type="entry name" value="HAD_2"/>
</dbReference>
<dbReference type="NCBIfam" id="NF005213">
    <property type="entry name" value="PRK06698.1"/>
    <property type="match status" value="1"/>
</dbReference>
<keyword evidence="3" id="KW-0028">Amino-acid biosynthesis</keyword>
<dbReference type="InterPro" id="IPR010049">
    <property type="entry name" value="MTA_SAH_Nsdase"/>
</dbReference>
<keyword evidence="7" id="KW-0326">Glycosidase</keyword>
<dbReference type="RefSeq" id="WP_001079713.1">
    <property type="nucleotide sequence ID" value="NC_018508.1"/>
</dbReference>
<reference evidence="7 8" key="1">
    <citation type="journal article" date="2013" name="Genome Announc.">
        <title>Complete Genome Sequence of Bacillus thuringiensis Serovar Israelensis Strain HD-789.</title>
        <authorList>
            <person name="Doggett N.A."/>
            <person name="Stubben C.J."/>
            <person name="Chertkov O."/>
            <person name="Bruce D.C."/>
            <person name="Detter J.C."/>
            <person name="Johnson S.L."/>
            <person name="Han C.S."/>
        </authorList>
    </citation>
    <scope>NUCLEOTIDE SEQUENCE [LARGE SCALE GENOMIC DNA]</scope>
    <source>
        <strain evidence="7 8">HD-789</strain>
    </source>
</reference>
<evidence type="ECO:0000256" key="1">
    <source>
        <dbReference type="ARBA" id="ARBA00004945"/>
    </source>
</evidence>
<gene>
    <name evidence="7" type="ORF">BTF1_11865</name>
</gene>
<evidence type="ECO:0000256" key="3">
    <source>
        <dbReference type="ARBA" id="ARBA00022605"/>
    </source>
</evidence>
<dbReference type="Pfam" id="PF13419">
    <property type="entry name" value="HAD_2"/>
    <property type="match status" value="1"/>
</dbReference>
<dbReference type="PANTHER" id="PTHR46832:SF1">
    <property type="entry name" value="5'-METHYLTHIOADENOSINE_S-ADENOSYLHOMOCYSTEINE NUCLEOSIDASE"/>
    <property type="match status" value="1"/>
</dbReference>
<dbReference type="EMBL" id="CP003763">
    <property type="protein sequence ID" value="AFQ26568.1"/>
    <property type="molecule type" value="Genomic_DNA"/>
</dbReference>
<feature type="domain" description="Nucleoside phosphorylase" evidence="6">
    <location>
        <begin position="3"/>
        <end position="224"/>
    </location>
</feature>
<dbReference type="SUPFAM" id="SSF53167">
    <property type="entry name" value="Purine and uridine phosphorylases"/>
    <property type="match status" value="1"/>
</dbReference>
<dbReference type="PANTHER" id="PTHR46832">
    <property type="entry name" value="5'-METHYLTHIOADENOSINE/S-ADENOSYLHOMOCYSTEINE NUCLEOSIDASE"/>
    <property type="match status" value="1"/>
</dbReference>
<dbReference type="CDD" id="cd09008">
    <property type="entry name" value="MTAN"/>
    <property type="match status" value="1"/>
</dbReference>
<keyword evidence="5" id="KW-0486">Methionine biosynthesis</keyword>
<dbReference type="Gene3D" id="3.40.50.1000">
    <property type="entry name" value="HAD superfamily/HAD-like"/>
    <property type="match status" value="1"/>
</dbReference>
<dbReference type="InterPro" id="IPR023214">
    <property type="entry name" value="HAD_sf"/>
</dbReference>
<dbReference type="GO" id="GO:0009164">
    <property type="term" value="P:nucleoside catabolic process"/>
    <property type="evidence" value="ECO:0007669"/>
    <property type="project" value="InterPro"/>
</dbReference>
<dbReference type="SUPFAM" id="SSF56784">
    <property type="entry name" value="HAD-like"/>
    <property type="match status" value="1"/>
</dbReference>
<evidence type="ECO:0000256" key="2">
    <source>
        <dbReference type="ARBA" id="ARBA00011974"/>
    </source>
</evidence>
<dbReference type="AlphaFoldDB" id="A0A9W3JN39"/>
<proteinExistence type="predicted"/>
<dbReference type="SFLD" id="SFLDG01129">
    <property type="entry name" value="C1.5:_HAD__Beta-PGM__Phosphata"/>
    <property type="match status" value="1"/>
</dbReference>
<organism evidence="7 8">
    <name type="scientific">Bacillus thuringiensis HD-789</name>
    <dbReference type="NCBI Taxonomy" id="1217737"/>
    <lineage>
        <taxon>Bacteria</taxon>
        <taxon>Bacillati</taxon>
        <taxon>Bacillota</taxon>
        <taxon>Bacilli</taxon>
        <taxon>Bacillales</taxon>
        <taxon>Bacillaceae</taxon>
        <taxon>Bacillus</taxon>
        <taxon>Bacillus cereus group</taxon>
    </lineage>
</organism>
<sequence>MNRIGIIGAMQIEIDLLLEKLVIQEEQTIAGMPFYIGEFMGIEVIITRSGVGKVNAAACAQTLIHKFDVDSIINTGVAGGLHPDVKVGDLVISTNVTHHDVSKNQMKNLFPFKEEFIASKELVELARKACNSSSLRTRVHEGRIVSGECFVEDSKLKAKLIDEYAPHCTEMEGAAIGHVAYINDIPFLVIRCISDSADDEAQVSYDDFAKTAANYCSEIIVEMLKNISSNTYSSKGENDMLQALIFDMDGTLFQTDKILELSLDDTFNHLRSLQLWDTVTPINKYREIMGVPLPQVWEALLPDHSIEVREQTDAYFLDRLIENIKSGKGALYSNVKEIFTYIKENNCSIYIASNGLTEYLRAIVTYYALDKWVTETFSIEQIQSLNKGDLVKSIMNKYDIKEAAVVGDRLSDINAAKDNGLLAIGCNFDFAQEDELAQADIVIDDLMELKGILSEVKNTHAMNYIK</sequence>
<dbReference type="InterPro" id="IPR000845">
    <property type="entry name" value="Nucleoside_phosphorylase_d"/>
</dbReference>
<dbReference type="SFLD" id="SFLDS00003">
    <property type="entry name" value="Haloacid_Dehalogenase"/>
    <property type="match status" value="1"/>
</dbReference>
<dbReference type="InterPro" id="IPR035994">
    <property type="entry name" value="Nucleoside_phosphorylase_sf"/>
</dbReference>
<evidence type="ECO:0000256" key="5">
    <source>
        <dbReference type="ARBA" id="ARBA00023167"/>
    </source>
</evidence>
<protein>
    <recommendedName>
        <fullName evidence="2">adenosylhomocysteine nucleosidase</fullName>
        <ecNumber evidence="2">3.2.2.9</ecNumber>
    </recommendedName>
</protein>
<keyword evidence="4 7" id="KW-0378">Hydrolase</keyword>
<evidence type="ECO:0000313" key="8">
    <source>
        <dbReference type="Proteomes" id="UP000005257"/>
    </source>
</evidence>
<accession>A0A9W3JN39</accession>
<dbReference type="Proteomes" id="UP000005257">
    <property type="component" value="Chromosome"/>
</dbReference>
<dbReference type="InterPro" id="IPR023198">
    <property type="entry name" value="PGP-like_dom2"/>
</dbReference>
<dbReference type="Pfam" id="PF01048">
    <property type="entry name" value="PNP_UDP_1"/>
    <property type="match status" value="1"/>
</dbReference>
<dbReference type="NCBIfam" id="NF011286">
    <property type="entry name" value="PRK14697.1"/>
    <property type="match status" value="1"/>
</dbReference>
<dbReference type="EC" id="3.2.2.9" evidence="2"/>
<name>A0A9W3JN39_BACTU</name>
<dbReference type="GO" id="GO:0005829">
    <property type="term" value="C:cytosol"/>
    <property type="evidence" value="ECO:0007669"/>
    <property type="project" value="TreeGrafter"/>
</dbReference>
<dbReference type="InterPro" id="IPR036412">
    <property type="entry name" value="HAD-like_sf"/>
</dbReference>
<dbReference type="GO" id="GO:0008782">
    <property type="term" value="F:adenosylhomocysteine nucleosidase activity"/>
    <property type="evidence" value="ECO:0007669"/>
    <property type="project" value="UniProtKB-EC"/>
</dbReference>
<dbReference type="NCBIfam" id="NF004079">
    <property type="entry name" value="PRK05584.1"/>
    <property type="match status" value="1"/>
</dbReference>
<evidence type="ECO:0000256" key="4">
    <source>
        <dbReference type="ARBA" id="ARBA00022801"/>
    </source>
</evidence>
<dbReference type="Gene3D" id="1.10.150.240">
    <property type="entry name" value="Putative phosphatase, domain 2"/>
    <property type="match status" value="1"/>
</dbReference>
<evidence type="ECO:0000259" key="6">
    <source>
        <dbReference type="Pfam" id="PF01048"/>
    </source>
</evidence>
<dbReference type="GO" id="GO:0019284">
    <property type="term" value="P:L-methionine salvage from S-adenosylmethionine"/>
    <property type="evidence" value="ECO:0007669"/>
    <property type="project" value="TreeGrafter"/>
</dbReference>
<dbReference type="GO" id="GO:0019509">
    <property type="term" value="P:L-methionine salvage from methylthioadenosine"/>
    <property type="evidence" value="ECO:0007669"/>
    <property type="project" value="InterPro"/>
</dbReference>
<dbReference type="NCBIfam" id="TIGR01704">
    <property type="entry name" value="MTA_SAH-Nsdase"/>
    <property type="match status" value="1"/>
</dbReference>
<dbReference type="Gene3D" id="3.40.50.1580">
    <property type="entry name" value="Nucleoside phosphorylase domain"/>
    <property type="match status" value="1"/>
</dbReference>
<dbReference type="GO" id="GO:0008930">
    <property type="term" value="F:methylthioadenosine nucleosidase activity"/>
    <property type="evidence" value="ECO:0007669"/>
    <property type="project" value="InterPro"/>
</dbReference>
<comment type="pathway">
    <text evidence="1">Amino-acid biosynthesis; L-methionine biosynthesis via salvage pathway; S-methyl-5-thio-alpha-D-ribose 1-phosphate from S-methyl-5'-thioadenosine (hydrolase route): step 1/2.</text>
</comment>